<dbReference type="SUPFAM" id="SSF46689">
    <property type="entry name" value="Homeodomain-like"/>
    <property type="match status" value="2"/>
</dbReference>
<dbReference type="GO" id="GO:0003700">
    <property type="term" value="F:DNA-binding transcription factor activity"/>
    <property type="evidence" value="ECO:0007669"/>
    <property type="project" value="InterPro"/>
</dbReference>
<dbReference type="Proteomes" id="UP000241206">
    <property type="component" value="Unassembled WGS sequence"/>
</dbReference>
<dbReference type="InterPro" id="IPR018062">
    <property type="entry name" value="HTH_AraC-typ_CS"/>
</dbReference>
<dbReference type="InterPro" id="IPR020449">
    <property type="entry name" value="Tscrpt_reg_AraC-type_HTH"/>
</dbReference>
<accession>A0A2T4I811</accession>
<dbReference type="Pfam" id="PF12833">
    <property type="entry name" value="HTH_18"/>
    <property type="match status" value="1"/>
</dbReference>
<dbReference type="AlphaFoldDB" id="A0A2T4I811"/>
<dbReference type="InterPro" id="IPR050204">
    <property type="entry name" value="AraC_XylS_family_regulators"/>
</dbReference>
<sequence>MEFGVVDRFQFSLFQHMASVNVLPEGKDKSPPTLIDFAHPVHTNEFRLDARLSHGGVHLVQGTLAPHESGLIGSPRLTIVVHNDKPFDMEWRLPGSDRLQSARIEYGAVHIDPGDNPFFQRWIVCPNIVGIALDRKLVDRVGHETFGRDGASLRPGVAVTDNFLADAAKMLSLELREQSAGGKLFAEHFGILIAVHMFRHYSDGAWHPAPARGGLGTQRLRLVIDYIEANLGDDLSIAMLARIADRSLHHFSEAFRQSTGTPPHRYIIIRRIERAKILLLSTDLPIAQIALAVGFASQSHFGATFRAMTGVTPLRFRLDRL</sequence>
<evidence type="ECO:0000313" key="5">
    <source>
        <dbReference type="EMBL" id="PTD27682.1"/>
    </source>
</evidence>
<dbReference type="PANTHER" id="PTHR46796">
    <property type="entry name" value="HTH-TYPE TRANSCRIPTIONAL ACTIVATOR RHAS-RELATED"/>
    <property type="match status" value="1"/>
</dbReference>
<reference evidence="5 6" key="1">
    <citation type="submission" date="2017-11" db="EMBL/GenBank/DDBJ databases">
        <title>Sphingomonas oleivorans sp. nov., isolated from oil-contaminated soil.</title>
        <authorList>
            <person name="Wang L."/>
            <person name="Chen L."/>
        </authorList>
    </citation>
    <scope>NUCLEOTIDE SEQUENCE [LARGE SCALE GENOMIC DNA]</scope>
    <source>
        <strain evidence="5 6">K101</strain>
    </source>
</reference>
<evidence type="ECO:0000256" key="3">
    <source>
        <dbReference type="ARBA" id="ARBA00023163"/>
    </source>
</evidence>
<organism evidence="5 6">
    <name type="scientific">Edaphosphingomonas fennica</name>
    <dbReference type="NCBI Taxonomy" id="114404"/>
    <lineage>
        <taxon>Bacteria</taxon>
        <taxon>Pseudomonadati</taxon>
        <taxon>Pseudomonadota</taxon>
        <taxon>Alphaproteobacteria</taxon>
        <taxon>Sphingomonadales</taxon>
        <taxon>Rhizorhabdaceae</taxon>
        <taxon>Edaphosphingomonas</taxon>
    </lineage>
</organism>
<dbReference type="PROSITE" id="PS00041">
    <property type="entry name" value="HTH_ARAC_FAMILY_1"/>
    <property type="match status" value="1"/>
</dbReference>
<name>A0A2T4I811_9SPHN</name>
<dbReference type="PROSITE" id="PS01124">
    <property type="entry name" value="HTH_ARAC_FAMILY_2"/>
    <property type="match status" value="1"/>
</dbReference>
<evidence type="ECO:0000256" key="1">
    <source>
        <dbReference type="ARBA" id="ARBA00023015"/>
    </source>
</evidence>
<evidence type="ECO:0000259" key="4">
    <source>
        <dbReference type="PROSITE" id="PS01124"/>
    </source>
</evidence>
<dbReference type="PRINTS" id="PR00032">
    <property type="entry name" value="HTHARAC"/>
</dbReference>
<dbReference type="RefSeq" id="WP_107393670.1">
    <property type="nucleotide sequence ID" value="NZ_PHHF01000004.1"/>
</dbReference>
<keyword evidence="6" id="KW-1185">Reference proteome</keyword>
<protein>
    <recommendedName>
        <fullName evidence="4">HTH araC/xylS-type domain-containing protein</fullName>
    </recommendedName>
</protein>
<dbReference type="InterPro" id="IPR009057">
    <property type="entry name" value="Homeodomain-like_sf"/>
</dbReference>
<evidence type="ECO:0000313" key="6">
    <source>
        <dbReference type="Proteomes" id="UP000241206"/>
    </source>
</evidence>
<dbReference type="SMART" id="SM00342">
    <property type="entry name" value="HTH_ARAC"/>
    <property type="match status" value="1"/>
</dbReference>
<evidence type="ECO:0000256" key="2">
    <source>
        <dbReference type="ARBA" id="ARBA00023125"/>
    </source>
</evidence>
<feature type="domain" description="HTH araC/xylS-type" evidence="4">
    <location>
        <begin position="221"/>
        <end position="319"/>
    </location>
</feature>
<keyword evidence="2" id="KW-0238">DNA-binding</keyword>
<dbReference type="InterPro" id="IPR018060">
    <property type="entry name" value="HTH_AraC"/>
</dbReference>
<comment type="caution">
    <text evidence="5">The sequence shown here is derived from an EMBL/GenBank/DDBJ whole genome shotgun (WGS) entry which is preliminary data.</text>
</comment>
<dbReference type="PANTHER" id="PTHR46796:SF6">
    <property type="entry name" value="ARAC SUBFAMILY"/>
    <property type="match status" value="1"/>
</dbReference>
<dbReference type="Gene3D" id="1.10.10.60">
    <property type="entry name" value="Homeodomain-like"/>
    <property type="match status" value="2"/>
</dbReference>
<dbReference type="EMBL" id="PHHF01000004">
    <property type="protein sequence ID" value="PTD27682.1"/>
    <property type="molecule type" value="Genomic_DNA"/>
</dbReference>
<keyword evidence="3" id="KW-0804">Transcription</keyword>
<dbReference type="GO" id="GO:0043565">
    <property type="term" value="F:sequence-specific DNA binding"/>
    <property type="evidence" value="ECO:0007669"/>
    <property type="project" value="InterPro"/>
</dbReference>
<proteinExistence type="predicted"/>
<keyword evidence="1" id="KW-0805">Transcription regulation</keyword>
<gene>
    <name evidence="5" type="ORF">CV103_01035</name>
</gene>